<proteinExistence type="predicted"/>
<comment type="caution">
    <text evidence="1">The sequence shown here is derived from an EMBL/GenBank/DDBJ whole genome shotgun (WGS) entry which is preliminary data.</text>
</comment>
<gene>
    <name evidence="1" type="ORF">Vadar_011007</name>
</gene>
<name>A0ACB7YKP3_9ERIC</name>
<protein>
    <submittedName>
        <fullName evidence="1">Uncharacterized protein</fullName>
    </submittedName>
</protein>
<dbReference type="Proteomes" id="UP000828048">
    <property type="component" value="Chromosome 11"/>
</dbReference>
<organism evidence="1 2">
    <name type="scientific">Vaccinium darrowii</name>
    <dbReference type="NCBI Taxonomy" id="229202"/>
    <lineage>
        <taxon>Eukaryota</taxon>
        <taxon>Viridiplantae</taxon>
        <taxon>Streptophyta</taxon>
        <taxon>Embryophyta</taxon>
        <taxon>Tracheophyta</taxon>
        <taxon>Spermatophyta</taxon>
        <taxon>Magnoliopsida</taxon>
        <taxon>eudicotyledons</taxon>
        <taxon>Gunneridae</taxon>
        <taxon>Pentapetalae</taxon>
        <taxon>asterids</taxon>
        <taxon>Ericales</taxon>
        <taxon>Ericaceae</taxon>
        <taxon>Vaccinioideae</taxon>
        <taxon>Vaccinieae</taxon>
        <taxon>Vaccinium</taxon>
    </lineage>
</organism>
<accession>A0ACB7YKP3</accession>
<evidence type="ECO:0000313" key="1">
    <source>
        <dbReference type="EMBL" id="KAH7854171.1"/>
    </source>
</evidence>
<dbReference type="EMBL" id="CM037161">
    <property type="protein sequence ID" value="KAH7854171.1"/>
    <property type="molecule type" value="Genomic_DNA"/>
</dbReference>
<evidence type="ECO:0000313" key="2">
    <source>
        <dbReference type="Proteomes" id="UP000828048"/>
    </source>
</evidence>
<sequence>MQLFGGSENTQSLPAPIAFGNNAFKMYVFNRNGVCTPYKEWNRLSHSRIFHQDQNGQKAVPDTVLNDLGCGWFQVM</sequence>
<keyword evidence="2" id="KW-1185">Reference proteome</keyword>
<reference evidence="1 2" key="1">
    <citation type="journal article" date="2021" name="Hortic Res">
        <title>High-quality reference genome and annotation aids understanding of berry development for evergreen blueberry (Vaccinium darrowii).</title>
        <authorList>
            <person name="Yu J."/>
            <person name="Hulse-Kemp A.M."/>
            <person name="Babiker E."/>
            <person name="Staton M."/>
        </authorList>
    </citation>
    <scope>NUCLEOTIDE SEQUENCE [LARGE SCALE GENOMIC DNA]</scope>
    <source>
        <strain evidence="2">cv. NJ 8807/NJ 8810</strain>
        <tissue evidence="1">Young leaf</tissue>
    </source>
</reference>